<dbReference type="Gene3D" id="3.40.630.30">
    <property type="match status" value="1"/>
</dbReference>
<protein>
    <submittedName>
        <fullName evidence="4">Unannotated protein</fullName>
    </submittedName>
</protein>
<feature type="domain" description="N-acetyltransferase" evidence="3">
    <location>
        <begin position="1"/>
        <end position="143"/>
    </location>
</feature>
<evidence type="ECO:0000256" key="2">
    <source>
        <dbReference type="ARBA" id="ARBA00023315"/>
    </source>
</evidence>
<dbReference type="InterPro" id="IPR050832">
    <property type="entry name" value="Bact_Acetyltransf"/>
</dbReference>
<dbReference type="AlphaFoldDB" id="A0A6J6WT66"/>
<dbReference type="EMBL" id="CAFAAB010000082">
    <property type="protein sequence ID" value="CAB4785437.1"/>
    <property type="molecule type" value="Genomic_DNA"/>
</dbReference>
<keyword evidence="1" id="KW-0808">Transferase</keyword>
<dbReference type="PANTHER" id="PTHR43877">
    <property type="entry name" value="AMINOALKYLPHOSPHONATE N-ACETYLTRANSFERASE-RELATED-RELATED"/>
    <property type="match status" value="1"/>
</dbReference>
<dbReference type="SUPFAM" id="SSF55729">
    <property type="entry name" value="Acyl-CoA N-acyltransferases (Nat)"/>
    <property type="match status" value="1"/>
</dbReference>
<dbReference type="Pfam" id="PF00583">
    <property type="entry name" value="Acetyltransf_1"/>
    <property type="match status" value="1"/>
</dbReference>
<proteinExistence type="predicted"/>
<name>A0A6J6WT66_9ZZZZ</name>
<accession>A0A6J6WT66</accession>
<dbReference type="PROSITE" id="PS51186">
    <property type="entry name" value="GNAT"/>
    <property type="match status" value="1"/>
</dbReference>
<dbReference type="GO" id="GO:0016747">
    <property type="term" value="F:acyltransferase activity, transferring groups other than amino-acyl groups"/>
    <property type="evidence" value="ECO:0007669"/>
    <property type="project" value="InterPro"/>
</dbReference>
<keyword evidence="2" id="KW-0012">Acyltransferase</keyword>
<dbReference type="CDD" id="cd04301">
    <property type="entry name" value="NAT_SF"/>
    <property type="match status" value="1"/>
</dbReference>
<sequence>MRRDDVATAIQVLLGGTFSPEAEDPTQEAQYWRAAEGVQVNGGIVLVADDGDEIVGLCQVLILHHFQHTGGKTAEVESVHVRSDRRNEGIGAQLIAAAEAHAESQGCYRIQLTSNNKRTDAHRFYLRLGYSQSHQGFKKPLPR</sequence>
<organism evidence="4">
    <name type="scientific">freshwater metagenome</name>
    <dbReference type="NCBI Taxonomy" id="449393"/>
    <lineage>
        <taxon>unclassified sequences</taxon>
        <taxon>metagenomes</taxon>
        <taxon>ecological metagenomes</taxon>
    </lineage>
</organism>
<dbReference type="PANTHER" id="PTHR43877:SF1">
    <property type="entry name" value="ACETYLTRANSFERASE"/>
    <property type="match status" value="1"/>
</dbReference>
<evidence type="ECO:0000259" key="3">
    <source>
        <dbReference type="PROSITE" id="PS51186"/>
    </source>
</evidence>
<reference evidence="4" key="1">
    <citation type="submission" date="2020-05" db="EMBL/GenBank/DDBJ databases">
        <authorList>
            <person name="Chiriac C."/>
            <person name="Salcher M."/>
            <person name="Ghai R."/>
            <person name="Kavagutti S V."/>
        </authorList>
    </citation>
    <scope>NUCLEOTIDE SEQUENCE</scope>
</reference>
<dbReference type="InterPro" id="IPR000182">
    <property type="entry name" value="GNAT_dom"/>
</dbReference>
<evidence type="ECO:0000313" key="4">
    <source>
        <dbReference type="EMBL" id="CAB4785437.1"/>
    </source>
</evidence>
<evidence type="ECO:0000256" key="1">
    <source>
        <dbReference type="ARBA" id="ARBA00022679"/>
    </source>
</evidence>
<gene>
    <name evidence="4" type="ORF">UFOPK2958_00804</name>
</gene>
<dbReference type="InterPro" id="IPR016181">
    <property type="entry name" value="Acyl_CoA_acyltransferase"/>
</dbReference>